<organism evidence="2 3">
    <name type="scientific">Mycobacterium mantenii</name>
    <dbReference type="NCBI Taxonomy" id="560555"/>
    <lineage>
        <taxon>Bacteria</taxon>
        <taxon>Bacillati</taxon>
        <taxon>Actinomycetota</taxon>
        <taxon>Actinomycetes</taxon>
        <taxon>Mycobacteriales</taxon>
        <taxon>Mycobacteriaceae</taxon>
        <taxon>Mycobacterium</taxon>
        <taxon>Mycobacterium avium complex (MAC)</taxon>
    </lineage>
</organism>
<dbReference type="AlphaFoldDB" id="A0A1X0FUH2"/>
<dbReference type="InterPro" id="IPR013785">
    <property type="entry name" value="Aldolase_TIM"/>
</dbReference>
<reference evidence="1 4" key="2">
    <citation type="journal article" date="2019" name="Emerg. Microbes Infect.">
        <title>Comprehensive subspecies identification of 175 nontuberculous mycobacteria species based on 7547 genomic profiles.</title>
        <authorList>
            <person name="Matsumoto Y."/>
            <person name="Kinjo T."/>
            <person name="Motooka D."/>
            <person name="Nabeya D."/>
            <person name="Jung N."/>
            <person name="Uechi K."/>
            <person name="Horii T."/>
            <person name="Iida T."/>
            <person name="Fujita J."/>
            <person name="Nakamura S."/>
        </authorList>
    </citation>
    <scope>NUCLEOTIDE SEQUENCE [LARGE SCALE GENOMIC DNA]</scope>
    <source>
        <strain evidence="1 4">JCM 18113</strain>
    </source>
</reference>
<dbReference type="EMBL" id="MVHW01000017">
    <property type="protein sequence ID" value="ORB04930.1"/>
    <property type="molecule type" value="Genomic_DNA"/>
</dbReference>
<accession>A0A1X0FUH2</accession>
<evidence type="ECO:0000313" key="4">
    <source>
        <dbReference type="Proteomes" id="UP000465812"/>
    </source>
</evidence>
<reference evidence="2 3" key="1">
    <citation type="submission" date="2017-02" db="EMBL/GenBank/DDBJ databases">
        <title>The new phylogeny of genus Mycobacterium.</title>
        <authorList>
            <person name="Tortoli E."/>
            <person name="Trovato A."/>
            <person name="Cirillo D.M."/>
        </authorList>
    </citation>
    <scope>NUCLEOTIDE SEQUENCE [LARGE SCALE GENOMIC DNA]</scope>
    <source>
        <strain evidence="2 3">DSM 45255</strain>
    </source>
</reference>
<evidence type="ECO:0000313" key="3">
    <source>
        <dbReference type="Proteomes" id="UP000192760"/>
    </source>
</evidence>
<dbReference type="STRING" id="560555.BST30_15845"/>
<dbReference type="Proteomes" id="UP000465812">
    <property type="component" value="Chromosome"/>
</dbReference>
<dbReference type="EMBL" id="AP022590">
    <property type="protein sequence ID" value="BBY38156.1"/>
    <property type="molecule type" value="Genomic_DNA"/>
</dbReference>
<keyword evidence="4" id="KW-1185">Reference proteome</keyword>
<dbReference type="Proteomes" id="UP000192760">
    <property type="component" value="Unassembled WGS sequence"/>
</dbReference>
<gene>
    <name evidence="2" type="ORF">BST30_15845</name>
    <name evidence="1" type="ORF">MMAN_22900</name>
</gene>
<dbReference type="Gene3D" id="3.20.20.70">
    <property type="entry name" value="Aldolase class I"/>
    <property type="match status" value="1"/>
</dbReference>
<name>A0A1X0FUH2_MYCNT</name>
<evidence type="ECO:0000313" key="1">
    <source>
        <dbReference type="EMBL" id="BBY38156.1"/>
    </source>
</evidence>
<evidence type="ECO:0000313" key="2">
    <source>
        <dbReference type="EMBL" id="ORB04930.1"/>
    </source>
</evidence>
<reference evidence="1" key="3">
    <citation type="submission" date="2020-02" db="EMBL/GenBank/DDBJ databases">
        <authorList>
            <person name="Matsumoto Y."/>
            <person name="Motooka D."/>
            <person name="Nakamura S."/>
        </authorList>
    </citation>
    <scope>NUCLEOTIDE SEQUENCE</scope>
    <source>
        <strain evidence="1">JCM 18113</strain>
    </source>
</reference>
<sequence length="129" mass="14165">MPIDSFAYPLASTYPGAVTACWATGAGMGPQPSVAVMDAILAGDMDRAKRIPEEMALACETFLPPHAFPVFAHYNLQLERTRIQTAGYCSPGPIRPPYNVLPEDLADGARECGRRWAELVKKFRGRQVR</sequence>
<protein>
    <submittedName>
        <fullName evidence="2">Uncharacterized protein</fullName>
    </submittedName>
</protein>
<dbReference type="SUPFAM" id="SSF51569">
    <property type="entry name" value="Aldolase"/>
    <property type="match status" value="1"/>
</dbReference>
<dbReference type="RefSeq" id="WP_083096012.1">
    <property type="nucleotide sequence ID" value="NZ_AP022590.1"/>
</dbReference>
<proteinExistence type="predicted"/>